<dbReference type="KEGG" id="pho:PH0277"/>
<evidence type="ECO:0000256" key="1">
    <source>
        <dbReference type="SAM" id="Coils"/>
    </source>
</evidence>
<dbReference type="EMBL" id="BA000001">
    <property type="protein sequence ID" value="BAA29349.1"/>
    <property type="molecule type" value="Genomic_DNA"/>
</dbReference>
<accession>O58015</accession>
<dbReference type="EnsemblBacteria" id="BAA29349">
    <property type="protein sequence ID" value="BAA29349"/>
    <property type="gene ID" value="BAA29349"/>
</dbReference>
<dbReference type="eggNOG" id="arCOG05737">
    <property type="taxonomic scope" value="Archaea"/>
</dbReference>
<gene>
    <name evidence="2" type="ordered locus">PH0277</name>
</gene>
<sequence>MVMKMEIQGLQPKIENEVCLSGEEVLNLINENIRDPNIRGAYVRIFGKDESGQYIIDMIMDKKRILAIECTILNKKEIIHGEEALKKFVELSDLPLVATLYPLDNESFKMVLAKNIEVFSKTPAIPLQEIFKREAKKTIEGAITEAREAREKEIKEIERETEKIKEEKEIKIPEEITINVKGDSEGKVKEALMGYINLLKGDINRQLKGAQLRATRINAEIGKGTVSLIGEFYITANDGNPEVLKRRALFLINKHIPKIMKSTNLKPIIKDLKVNVVVGEVVTSMEEREREDTSLWKLTKPPTHELAPNLHLTIDPKFKQYFTGFARTLLKEIEDEGIIVDNLDLEILGGVKEFEINIKLEGKSKELDEPKLRAIISSLAKRHASELSKIVGKYIWINNVTVELKQPTAAELSAKAAEILKKKKEIEKEVEKMLKEAGIEELSYLLEDKKREIEKTVIKPRIDSAMETLRKKLQENLKSIPNANLRWINVNHEPHENSIEISVKASLAKVESEGLFGVLSTFSEEEIKRKAIDTIVRTIREVEEENQIQIKLKRLDISVR</sequence>
<reference evidence="2 3" key="1">
    <citation type="journal article" date="1998" name="DNA Res.">
        <title>Complete sequence and gene organization of the genome of a hyper-thermophilic archaebacterium, Pyrococcus horikoshii OT3.</title>
        <authorList>
            <person name="Kawarabayasi Y."/>
            <person name="Sawada M."/>
            <person name="Horikawa H."/>
            <person name="Haikawa Y."/>
            <person name="Hino Y."/>
            <person name="Yamamoto S."/>
            <person name="Sekine M."/>
            <person name="Baba S."/>
            <person name="Kosugi H."/>
            <person name="Hosoyama A."/>
            <person name="Nagai Y."/>
            <person name="Sakai M."/>
            <person name="Ogura K."/>
            <person name="Otuka R."/>
            <person name="Nakazawa H."/>
            <person name="Takamiya M."/>
            <person name="Ohfuku Y."/>
            <person name="Funahashi T."/>
            <person name="Tanaka T."/>
            <person name="Kudoh Y."/>
            <person name="Yamazaki J."/>
            <person name="Kushida N."/>
            <person name="Oguchi A."/>
            <person name="Aoki K."/>
            <person name="Nakamura Y."/>
            <person name="Robb T.F."/>
            <person name="Horikoshi K."/>
            <person name="Masuchi Y."/>
            <person name="Shizuya H."/>
            <person name="Kikuchi H."/>
        </authorList>
    </citation>
    <scope>NUCLEOTIDE SEQUENCE [LARGE SCALE GENOMIC DNA]</scope>
    <source>
        <strain evidence="3">ATCC 700860 / DSM 12428 / JCM 9974 / NBRC 100139 / OT-3</strain>
    </source>
</reference>
<evidence type="ECO:0008006" key="4">
    <source>
        <dbReference type="Google" id="ProtNLM"/>
    </source>
</evidence>
<proteinExistence type="predicted"/>
<keyword evidence="3" id="KW-1185">Reference proteome</keyword>
<name>O58015_PYRHO</name>
<organism evidence="2 3">
    <name type="scientific">Pyrococcus horikoshii (strain ATCC 700860 / DSM 12428 / JCM 9974 / NBRC 100139 / OT-3)</name>
    <dbReference type="NCBI Taxonomy" id="70601"/>
    <lineage>
        <taxon>Archaea</taxon>
        <taxon>Methanobacteriati</taxon>
        <taxon>Methanobacteriota</taxon>
        <taxon>Thermococci</taxon>
        <taxon>Thermococcales</taxon>
        <taxon>Thermococcaceae</taxon>
        <taxon>Pyrococcus</taxon>
    </lineage>
</organism>
<keyword evidence="1" id="KW-0175">Coiled coil</keyword>
<dbReference type="PIR" id="F71452">
    <property type="entry name" value="F71452"/>
</dbReference>
<evidence type="ECO:0000313" key="2">
    <source>
        <dbReference type="EMBL" id="BAA29349.1"/>
    </source>
</evidence>
<evidence type="ECO:0000313" key="3">
    <source>
        <dbReference type="Proteomes" id="UP000000752"/>
    </source>
</evidence>
<dbReference type="AlphaFoldDB" id="O58015"/>
<feature type="coiled-coil region" evidence="1">
    <location>
        <begin position="132"/>
        <end position="170"/>
    </location>
</feature>
<dbReference type="STRING" id="70601.gene:9377193"/>
<dbReference type="Proteomes" id="UP000000752">
    <property type="component" value="Chromosome"/>
</dbReference>
<feature type="coiled-coil region" evidence="1">
    <location>
        <begin position="409"/>
        <end position="436"/>
    </location>
</feature>
<protein>
    <recommendedName>
        <fullName evidence="4">DUF2226 domain-containing protein</fullName>
    </recommendedName>
</protein>